<dbReference type="InterPro" id="IPR046432">
    <property type="entry name" value="TASOR"/>
</dbReference>
<accession>A0A2J8KTU2</accession>
<dbReference type="GO" id="GO:0045814">
    <property type="term" value="P:negative regulation of gene expression, epigenetic"/>
    <property type="evidence" value="ECO:0007669"/>
    <property type="project" value="InterPro"/>
</dbReference>
<sequence>LSVAPQDRMKDPTFLGKLPSGFDLIPPAEKCPSESLTQLNSYFSDPSAYILEVSSALDLLAEHPQSPCVSDGICDAGFSLVMTPDPEFLVSEAEVRKETETKKDSEEMLKAKKRVFPLSPASNLRVQPKRKASMPHTVQSKKVNLCRPFPKRTASRADNSSDSPTTLKLVKGQFPQKRKRVKGETASKLQSEISRDGQEDGISINSVQPENTTAAHNDLPENSIVNYDSQALNMLADLALSSATSS</sequence>
<evidence type="ECO:0000256" key="1">
    <source>
        <dbReference type="SAM" id="MobiDB-lite"/>
    </source>
</evidence>
<feature type="compositionally biased region" description="Polar residues" evidence="1">
    <location>
        <begin position="203"/>
        <end position="215"/>
    </location>
</feature>
<dbReference type="PANTHER" id="PTHR16207">
    <property type="entry name" value="SET DOMAIN-CONTAINING PROTEIN"/>
    <property type="match status" value="1"/>
</dbReference>
<dbReference type="EMBL" id="NBAG03000340">
    <property type="protein sequence ID" value="PNI38439.1"/>
    <property type="molecule type" value="Genomic_DNA"/>
</dbReference>
<feature type="compositionally biased region" description="Polar residues" evidence="1">
    <location>
        <begin position="156"/>
        <end position="166"/>
    </location>
</feature>
<organism evidence="2 3">
    <name type="scientific">Pan troglodytes</name>
    <name type="common">Chimpanzee</name>
    <dbReference type="NCBI Taxonomy" id="9598"/>
    <lineage>
        <taxon>Eukaryota</taxon>
        <taxon>Metazoa</taxon>
        <taxon>Chordata</taxon>
        <taxon>Craniata</taxon>
        <taxon>Vertebrata</taxon>
        <taxon>Euteleostomi</taxon>
        <taxon>Mammalia</taxon>
        <taxon>Eutheria</taxon>
        <taxon>Euarchontoglires</taxon>
        <taxon>Primates</taxon>
        <taxon>Haplorrhini</taxon>
        <taxon>Catarrhini</taxon>
        <taxon>Hominidae</taxon>
        <taxon>Pan</taxon>
    </lineage>
</organism>
<dbReference type="AlphaFoldDB" id="A0A2J8KTU2"/>
<dbReference type="Proteomes" id="UP000236370">
    <property type="component" value="Unassembled WGS sequence"/>
</dbReference>
<protein>
    <submittedName>
        <fullName evidence="2">FAM208B isoform 5</fullName>
    </submittedName>
</protein>
<dbReference type="PANTHER" id="PTHR16207:SF10">
    <property type="entry name" value="PROTEIN TASOR 2"/>
    <property type="match status" value="1"/>
</dbReference>
<proteinExistence type="predicted"/>
<reference evidence="2 3" key="1">
    <citation type="submission" date="2017-12" db="EMBL/GenBank/DDBJ databases">
        <title>High-resolution comparative analysis of great ape genomes.</title>
        <authorList>
            <person name="Pollen A."/>
            <person name="Hastie A."/>
            <person name="Hormozdiari F."/>
            <person name="Dougherty M."/>
            <person name="Liu R."/>
            <person name="Chaisson M."/>
            <person name="Hoppe E."/>
            <person name="Hill C."/>
            <person name="Pang A."/>
            <person name="Hillier L."/>
            <person name="Baker C."/>
            <person name="Armstrong J."/>
            <person name="Shendure J."/>
            <person name="Paten B."/>
            <person name="Wilson R."/>
            <person name="Chao H."/>
            <person name="Schneider V."/>
            <person name="Ventura M."/>
            <person name="Kronenberg Z."/>
            <person name="Murali S."/>
            <person name="Gordon D."/>
            <person name="Cantsilieris S."/>
            <person name="Munson K."/>
            <person name="Nelson B."/>
            <person name="Raja A."/>
            <person name="Underwood J."/>
            <person name="Diekhans M."/>
            <person name="Fiddes I."/>
            <person name="Haussler D."/>
            <person name="Eichler E."/>
        </authorList>
    </citation>
    <scope>NUCLEOTIDE SEQUENCE [LARGE SCALE GENOMIC DNA]</scope>
    <source>
        <strain evidence="2">Yerkes chimp pedigree #C0471</strain>
    </source>
</reference>
<name>A0A2J8KTU2_PANTR</name>
<evidence type="ECO:0000313" key="2">
    <source>
        <dbReference type="EMBL" id="PNI38439.1"/>
    </source>
</evidence>
<feature type="non-terminal residue" evidence="2">
    <location>
        <position position="1"/>
    </location>
</feature>
<gene>
    <name evidence="2" type="ORF">CK820_G0036098</name>
</gene>
<evidence type="ECO:0000313" key="3">
    <source>
        <dbReference type="Proteomes" id="UP000236370"/>
    </source>
</evidence>
<comment type="caution">
    <text evidence="2">The sequence shown here is derived from an EMBL/GenBank/DDBJ whole genome shotgun (WGS) entry which is preliminary data.</text>
</comment>
<feature type="region of interest" description="Disordered" evidence="1">
    <location>
        <begin position="126"/>
        <end position="220"/>
    </location>
</feature>
<feature type="non-terminal residue" evidence="2">
    <location>
        <position position="246"/>
    </location>
</feature>